<dbReference type="NCBIfam" id="TIGR00544">
    <property type="entry name" value="lgt"/>
    <property type="match status" value="1"/>
</dbReference>
<keyword evidence="4 7" id="KW-0812">Transmembrane</keyword>
<accession>A0A949K0U1</accession>
<dbReference type="PANTHER" id="PTHR30589:SF0">
    <property type="entry name" value="PHOSPHATIDYLGLYCEROL--PROLIPOPROTEIN DIACYLGLYCERYL TRANSFERASE"/>
    <property type="match status" value="1"/>
</dbReference>
<dbReference type="EC" id="2.5.1.145" evidence="7"/>
<keyword evidence="9" id="KW-1185">Reference proteome</keyword>
<dbReference type="RefSeq" id="WP_158348078.1">
    <property type="nucleotide sequence ID" value="NZ_JAHQCW010000043.1"/>
</dbReference>
<dbReference type="GO" id="GO:0042158">
    <property type="term" value="P:lipoprotein biosynthetic process"/>
    <property type="evidence" value="ECO:0007669"/>
    <property type="project" value="UniProtKB-UniRule"/>
</dbReference>
<keyword evidence="2 7" id="KW-1003">Cell membrane</keyword>
<reference evidence="8" key="1">
    <citation type="submission" date="2021-06" db="EMBL/GenBank/DDBJ databases">
        <title>Description of novel taxa of the family Lachnospiraceae.</title>
        <authorList>
            <person name="Chaplin A.V."/>
            <person name="Sokolova S.R."/>
            <person name="Pikina A.P."/>
            <person name="Korzhanova M."/>
            <person name="Belova V."/>
            <person name="Korostin D."/>
            <person name="Efimov B.A."/>
        </authorList>
    </citation>
    <scope>NUCLEOTIDE SEQUENCE</scope>
    <source>
        <strain evidence="8">ASD5720</strain>
    </source>
</reference>
<dbReference type="NCBIfam" id="NF000778">
    <property type="entry name" value="PRK00052.3-4"/>
    <property type="match status" value="1"/>
</dbReference>
<sequence length="260" mass="28706">MHYKLFSIGPITIYSYGFMIALGFLAAILLAMYRSKKYEVDGNTVIDLALCCIVGGLLGAKLLYLITDLPNLIHSKNVLSDITNGFVVYGGILGGVLACFIYTRRKKVNFLKCLDLIAPSVAIGQCLGRIGCLMAGCCYGRETTCSIGIVFQNSPMAPNGIRLLPTQIFSSVGDLLLAIVLILYARRKPTDGRVINLYLILYGVGRFIIEIFRNDPRGNVGFLSTSQFISIFIVIFGMIQLFCLNKRDKLNKETQKTEES</sequence>
<feature type="transmembrane region" description="Helical" evidence="7">
    <location>
        <begin position="13"/>
        <end position="33"/>
    </location>
</feature>
<protein>
    <recommendedName>
        <fullName evidence="7">Phosphatidylglycerol--prolipoprotein diacylglyceryl transferase</fullName>
        <ecNumber evidence="7">2.5.1.145</ecNumber>
    </recommendedName>
</protein>
<dbReference type="InterPro" id="IPR001640">
    <property type="entry name" value="Lgt"/>
</dbReference>
<dbReference type="GO" id="GO:0005886">
    <property type="term" value="C:plasma membrane"/>
    <property type="evidence" value="ECO:0007669"/>
    <property type="project" value="UniProtKB-SubCell"/>
</dbReference>
<comment type="catalytic activity">
    <reaction evidence="7">
        <text>L-cysteinyl-[prolipoprotein] + a 1,2-diacyl-sn-glycero-3-phospho-(1'-sn-glycerol) = an S-1,2-diacyl-sn-glyceryl-L-cysteinyl-[prolipoprotein] + sn-glycerol 1-phosphate + H(+)</text>
        <dbReference type="Rhea" id="RHEA:56712"/>
        <dbReference type="Rhea" id="RHEA-COMP:14679"/>
        <dbReference type="Rhea" id="RHEA-COMP:14680"/>
        <dbReference type="ChEBI" id="CHEBI:15378"/>
        <dbReference type="ChEBI" id="CHEBI:29950"/>
        <dbReference type="ChEBI" id="CHEBI:57685"/>
        <dbReference type="ChEBI" id="CHEBI:64716"/>
        <dbReference type="ChEBI" id="CHEBI:140658"/>
        <dbReference type="EC" id="2.5.1.145"/>
    </reaction>
</comment>
<keyword evidence="3 7" id="KW-0808">Transferase</keyword>
<evidence type="ECO:0000256" key="5">
    <source>
        <dbReference type="ARBA" id="ARBA00022989"/>
    </source>
</evidence>
<dbReference type="GO" id="GO:0008961">
    <property type="term" value="F:phosphatidylglycerol-prolipoprotein diacylglyceryl transferase activity"/>
    <property type="evidence" value="ECO:0007669"/>
    <property type="project" value="UniProtKB-UniRule"/>
</dbReference>
<comment type="pathway">
    <text evidence="7">Protein modification; lipoprotein biosynthesis (diacylglyceryl transfer).</text>
</comment>
<evidence type="ECO:0000256" key="1">
    <source>
        <dbReference type="ARBA" id="ARBA00007150"/>
    </source>
</evidence>
<dbReference type="Pfam" id="PF01790">
    <property type="entry name" value="LGT"/>
    <property type="match status" value="1"/>
</dbReference>
<feature type="transmembrane region" description="Helical" evidence="7">
    <location>
        <begin position="45"/>
        <end position="66"/>
    </location>
</feature>
<comment type="subcellular location">
    <subcellularLocation>
        <location evidence="7">Cell membrane</location>
        <topology evidence="7">Multi-pass membrane protein</topology>
    </subcellularLocation>
</comment>
<evidence type="ECO:0000313" key="9">
    <source>
        <dbReference type="Proteomes" id="UP000712157"/>
    </source>
</evidence>
<feature type="transmembrane region" description="Helical" evidence="7">
    <location>
        <begin position="225"/>
        <end position="244"/>
    </location>
</feature>
<evidence type="ECO:0000256" key="2">
    <source>
        <dbReference type="ARBA" id="ARBA00022475"/>
    </source>
</evidence>
<feature type="binding site" evidence="7">
    <location>
        <position position="129"/>
    </location>
    <ligand>
        <name>a 1,2-diacyl-sn-glycero-3-phospho-(1'-sn-glycerol)</name>
        <dbReference type="ChEBI" id="CHEBI:64716"/>
    </ligand>
</feature>
<proteinExistence type="inferred from homology"/>
<comment type="similarity">
    <text evidence="1 7">Belongs to the Lgt family.</text>
</comment>
<evidence type="ECO:0000256" key="4">
    <source>
        <dbReference type="ARBA" id="ARBA00022692"/>
    </source>
</evidence>
<dbReference type="Proteomes" id="UP000712157">
    <property type="component" value="Unassembled WGS sequence"/>
</dbReference>
<organism evidence="8 9">
    <name type="scientific">Diplocloster agilis</name>
    <dbReference type="NCBI Taxonomy" id="2850323"/>
    <lineage>
        <taxon>Bacteria</taxon>
        <taxon>Bacillati</taxon>
        <taxon>Bacillota</taxon>
        <taxon>Clostridia</taxon>
        <taxon>Lachnospirales</taxon>
        <taxon>Lachnospiraceae</taxon>
        <taxon>Diplocloster</taxon>
    </lineage>
</organism>
<evidence type="ECO:0000256" key="3">
    <source>
        <dbReference type="ARBA" id="ARBA00022679"/>
    </source>
</evidence>
<dbReference type="AlphaFoldDB" id="A0A949K0U1"/>
<feature type="transmembrane region" description="Helical" evidence="7">
    <location>
        <begin position="86"/>
        <end position="104"/>
    </location>
</feature>
<evidence type="ECO:0000256" key="6">
    <source>
        <dbReference type="ARBA" id="ARBA00023136"/>
    </source>
</evidence>
<keyword evidence="5 7" id="KW-1133">Transmembrane helix</keyword>
<comment type="function">
    <text evidence="7">Catalyzes the transfer of the diacylglyceryl group from phosphatidylglycerol to the sulfhydryl group of the N-terminal cysteine of a prolipoprotein, the first step in the formation of mature lipoproteins.</text>
</comment>
<keyword evidence="8" id="KW-0328">Glycosyltransferase</keyword>
<dbReference type="PANTHER" id="PTHR30589">
    <property type="entry name" value="PROLIPOPROTEIN DIACYLGLYCERYL TRANSFERASE"/>
    <property type="match status" value="1"/>
</dbReference>
<name>A0A949K0U1_9FIRM</name>
<dbReference type="HAMAP" id="MF_01147">
    <property type="entry name" value="Lgt"/>
    <property type="match status" value="1"/>
</dbReference>
<keyword evidence="6 7" id="KW-0472">Membrane</keyword>
<evidence type="ECO:0000313" key="8">
    <source>
        <dbReference type="EMBL" id="MBU9738833.1"/>
    </source>
</evidence>
<comment type="caution">
    <text evidence="8">The sequence shown here is derived from an EMBL/GenBank/DDBJ whole genome shotgun (WGS) entry which is preliminary data.</text>
</comment>
<dbReference type="EMBL" id="JAHQCW010000043">
    <property type="protein sequence ID" value="MBU9738833.1"/>
    <property type="molecule type" value="Genomic_DNA"/>
</dbReference>
<feature type="transmembrane region" description="Helical" evidence="7">
    <location>
        <begin position="195"/>
        <end position="213"/>
    </location>
</feature>
<evidence type="ECO:0000256" key="7">
    <source>
        <dbReference type="HAMAP-Rule" id="MF_01147"/>
    </source>
</evidence>
<gene>
    <name evidence="7" type="primary">lgt</name>
    <name evidence="8" type="ORF">KTH89_20025</name>
</gene>